<protein>
    <submittedName>
        <fullName evidence="1">Aminopeptidase N</fullName>
    </submittedName>
</protein>
<evidence type="ECO:0000313" key="2">
    <source>
        <dbReference type="EMBL" id="RMU20537.1"/>
    </source>
</evidence>
<dbReference type="NCBIfam" id="NF038106">
    <property type="entry name" value="gamma_NF038106"/>
    <property type="match status" value="1"/>
</dbReference>
<accession>A0A0N8RSJ2</accession>
<keyword evidence="1" id="KW-0645">Protease</keyword>
<keyword evidence="1" id="KW-0031">Aminopeptidase</keyword>
<evidence type="ECO:0000313" key="4">
    <source>
        <dbReference type="Proteomes" id="UP000271817"/>
    </source>
</evidence>
<reference evidence="2 4" key="2">
    <citation type="submission" date="2018-08" db="EMBL/GenBank/DDBJ databases">
        <title>Recombination of ecologically and evolutionarily significant loci maintains genetic cohesion in the Pseudomonas syringae species complex.</title>
        <authorList>
            <person name="Dillon M."/>
            <person name="Thakur S."/>
            <person name="Almeida R.N.D."/>
            <person name="Weir B.S."/>
            <person name="Guttman D.S."/>
        </authorList>
    </citation>
    <scope>NUCLEOTIDE SEQUENCE [LARGE SCALE GENOMIC DNA]</scope>
    <source>
        <strain evidence="2 4">ICMP 3402</strain>
    </source>
</reference>
<dbReference type="EMBL" id="LJQP01000443">
    <property type="protein sequence ID" value="KPX56943.1"/>
    <property type="molecule type" value="Genomic_DNA"/>
</dbReference>
<organism evidence="1 3">
    <name type="scientific">Pseudomonas amygdali pv. lachrymans</name>
    <name type="common">Pseudomonas syringae pv. lachrymans</name>
    <dbReference type="NCBI Taxonomy" id="53707"/>
    <lineage>
        <taxon>Bacteria</taxon>
        <taxon>Pseudomonadati</taxon>
        <taxon>Pseudomonadota</taxon>
        <taxon>Gammaproteobacteria</taxon>
        <taxon>Pseudomonadales</taxon>
        <taxon>Pseudomonadaceae</taxon>
        <taxon>Pseudomonas</taxon>
        <taxon>Pseudomonas amygdali</taxon>
    </lineage>
</organism>
<dbReference type="AlphaFoldDB" id="A0A0N8RSJ2"/>
<evidence type="ECO:0000313" key="1">
    <source>
        <dbReference type="EMBL" id="KPX56943.1"/>
    </source>
</evidence>
<reference evidence="1 3" key="1">
    <citation type="submission" date="2015-09" db="EMBL/GenBank/DDBJ databases">
        <title>Genome announcement of multiple Pseudomonas syringae strains.</title>
        <authorList>
            <person name="Thakur S."/>
            <person name="Wang P.W."/>
            <person name="Gong Y."/>
            <person name="Weir B.S."/>
            <person name="Guttman D.S."/>
        </authorList>
    </citation>
    <scope>NUCLEOTIDE SEQUENCE [LARGE SCALE GENOMIC DNA]</scope>
    <source>
        <strain evidence="1 3">ICMP3507</strain>
    </source>
</reference>
<name>A0A0N8RSJ2_PSEAV</name>
<dbReference type="GO" id="GO:0004177">
    <property type="term" value="F:aminopeptidase activity"/>
    <property type="evidence" value="ECO:0007669"/>
    <property type="project" value="UniProtKB-KW"/>
</dbReference>
<dbReference type="PATRIC" id="fig|53707.9.peg.737"/>
<dbReference type="Proteomes" id="UP000050265">
    <property type="component" value="Unassembled WGS sequence"/>
</dbReference>
<dbReference type="InterPro" id="IPR047742">
    <property type="entry name" value="PA4642-like"/>
</dbReference>
<evidence type="ECO:0000313" key="3">
    <source>
        <dbReference type="Proteomes" id="UP000050265"/>
    </source>
</evidence>
<proteinExistence type="predicted"/>
<sequence>MPRGKLPARESVCDLLEPVMRKDKKQLIGDEIGDEQIKLFLDFEPYDATSPSLHKLIKAYRGLRINDFERFLVFFREAGHDFDGKDEHGNDFIALIKDQRNADEYIELIEKARS</sequence>
<dbReference type="Proteomes" id="UP000271817">
    <property type="component" value="Unassembled WGS sequence"/>
</dbReference>
<gene>
    <name evidence="1" type="ORF">ALO35_100020</name>
    <name evidence="2" type="ORF">ALP33_00195</name>
</gene>
<comment type="caution">
    <text evidence="1">The sequence shown here is derived from an EMBL/GenBank/DDBJ whole genome shotgun (WGS) entry which is preliminary data.</text>
</comment>
<dbReference type="EMBL" id="RBTW01000113">
    <property type="protein sequence ID" value="RMU20537.1"/>
    <property type="molecule type" value="Genomic_DNA"/>
</dbReference>
<keyword evidence="1" id="KW-0378">Hydrolase</keyword>